<evidence type="ECO:0000259" key="1">
    <source>
        <dbReference type="Pfam" id="PF07589"/>
    </source>
</evidence>
<comment type="caution">
    <text evidence="2">The sequence shown here is derived from an EMBL/GenBank/DDBJ whole genome shotgun (WGS) entry which is preliminary data.</text>
</comment>
<dbReference type="InterPro" id="IPR013424">
    <property type="entry name" value="Ice-binding_C"/>
</dbReference>
<name>A0A1G1KRT8_9BACT</name>
<sequence>MNSNGQVVWHENSENGDFEIFYYDGNAVQRITNNDYEDRLPVISDNGIIAWRGGPSDELIDIFIYNGSEILNLSNNSYFDEEPLINKQGDIVWRGFDGQYYQVYYAQRKIIPEPSTFFLLGTSLLGLAFKKRA</sequence>
<dbReference type="Pfam" id="PF07589">
    <property type="entry name" value="PEP-CTERM"/>
    <property type="match status" value="1"/>
</dbReference>
<evidence type="ECO:0000313" key="3">
    <source>
        <dbReference type="Proteomes" id="UP000178187"/>
    </source>
</evidence>
<gene>
    <name evidence="2" type="ORF">A3G33_11670</name>
</gene>
<dbReference type="SUPFAM" id="SSF69304">
    <property type="entry name" value="Tricorn protease N-terminal domain"/>
    <property type="match status" value="1"/>
</dbReference>
<dbReference type="AlphaFoldDB" id="A0A1G1KRT8"/>
<dbReference type="NCBIfam" id="TIGR02595">
    <property type="entry name" value="PEP_CTERM"/>
    <property type="match status" value="1"/>
</dbReference>
<dbReference type="EMBL" id="MHFR01000060">
    <property type="protein sequence ID" value="OGW95646.1"/>
    <property type="molecule type" value="Genomic_DNA"/>
</dbReference>
<accession>A0A1G1KRT8</accession>
<dbReference type="Proteomes" id="UP000178187">
    <property type="component" value="Unassembled WGS sequence"/>
</dbReference>
<feature type="domain" description="Ice-binding protein C-terminal" evidence="1">
    <location>
        <begin position="111"/>
        <end position="132"/>
    </location>
</feature>
<proteinExistence type="predicted"/>
<evidence type="ECO:0000313" key="2">
    <source>
        <dbReference type="EMBL" id="OGW95646.1"/>
    </source>
</evidence>
<organism evidence="2 3">
    <name type="scientific">Candidatus Danuiimicrobium aquiferis</name>
    <dbReference type="NCBI Taxonomy" id="1801832"/>
    <lineage>
        <taxon>Bacteria</taxon>
        <taxon>Pseudomonadati</taxon>
        <taxon>Candidatus Omnitrophota</taxon>
        <taxon>Candidatus Danuiimicrobium</taxon>
    </lineage>
</organism>
<protein>
    <recommendedName>
        <fullName evidence="1">Ice-binding protein C-terminal domain-containing protein</fullName>
    </recommendedName>
</protein>
<reference evidence="2 3" key="1">
    <citation type="journal article" date="2016" name="Nat. Commun.">
        <title>Thousands of microbial genomes shed light on interconnected biogeochemical processes in an aquifer system.</title>
        <authorList>
            <person name="Anantharaman K."/>
            <person name="Brown C.T."/>
            <person name="Hug L.A."/>
            <person name="Sharon I."/>
            <person name="Castelle C.J."/>
            <person name="Probst A.J."/>
            <person name="Thomas B.C."/>
            <person name="Singh A."/>
            <person name="Wilkins M.J."/>
            <person name="Karaoz U."/>
            <person name="Brodie E.L."/>
            <person name="Williams K.H."/>
            <person name="Hubbard S.S."/>
            <person name="Banfield J.F."/>
        </authorList>
    </citation>
    <scope>NUCLEOTIDE SEQUENCE [LARGE SCALE GENOMIC DNA]</scope>
</reference>